<evidence type="ECO:0000256" key="1">
    <source>
        <dbReference type="SAM" id="SignalP"/>
    </source>
</evidence>
<dbReference type="AlphaFoldDB" id="B1ZTZ7"/>
<dbReference type="OrthoDB" id="199805at2"/>
<dbReference type="Proteomes" id="UP000007013">
    <property type="component" value="Chromosome"/>
</dbReference>
<dbReference type="KEGG" id="ote:Oter_2597"/>
<feature type="chain" id="PRO_5002774576" description="Lipoprotein" evidence="1">
    <location>
        <begin position="21"/>
        <end position="88"/>
    </location>
</feature>
<keyword evidence="3" id="KW-1185">Reference proteome</keyword>
<gene>
    <name evidence="2" type="ordered locus">Oter_2597</name>
</gene>
<evidence type="ECO:0008006" key="4">
    <source>
        <dbReference type="Google" id="ProtNLM"/>
    </source>
</evidence>
<name>B1ZTZ7_OPITP</name>
<proteinExistence type="predicted"/>
<keyword evidence="1" id="KW-0732">Signal</keyword>
<dbReference type="STRING" id="452637.Oter_2597"/>
<dbReference type="EMBL" id="CP001032">
    <property type="protein sequence ID" value="ACB75879.1"/>
    <property type="molecule type" value="Genomic_DNA"/>
</dbReference>
<organism evidence="2 3">
    <name type="scientific">Opitutus terrae (strain DSM 11246 / JCM 15787 / PB90-1)</name>
    <dbReference type="NCBI Taxonomy" id="452637"/>
    <lineage>
        <taxon>Bacteria</taxon>
        <taxon>Pseudomonadati</taxon>
        <taxon>Verrucomicrobiota</taxon>
        <taxon>Opitutia</taxon>
        <taxon>Opitutales</taxon>
        <taxon>Opitutaceae</taxon>
        <taxon>Opitutus</taxon>
    </lineage>
</organism>
<dbReference type="PROSITE" id="PS51257">
    <property type="entry name" value="PROKAR_LIPOPROTEIN"/>
    <property type="match status" value="1"/>
</dbReference>
<dbReference type="RefSeq" id="WP_012375414.1">
    <property type="nucleotide sequence ID" value="NC_010571.1"/>
</dbReference>
<accession>B1ZTZ7</accession>
<protein>
    <recommendedName>
        <fullName evidence="4">Lipoprotein</fullName>
    </recommendedName>
</protein>
<evidence type="ECO:0000313" key="3">
    <source>
        <dbReference type="Proteomes" id="UP000007013"/>
    </source>
</evidence>
<evidence type="ECO:0000313" key="2">
    <source>
        <dbReference type="EMBL" id="ACB75879.1"/>
    </source>
</evidence>
<dbReference type="HOGENOM" id="CLU_2466020_0_0_0"/>
<feature type="signal peptide" evidence="1">
    <location>
        <begin position="1"/>
        <end position="20"/>
    </location>
</feature>
<sequence length="88" mass="9926">MKRLLLMGLLAAAVMCGCQSTFGPKLGMTEKQWLHRTLIGDLVYMSGSVKAYRSHGVYYYFKDGILVRIDQGMIPPERIQVEVTVKSE</sequence>
<reference evidence="2 3" key="1">
    <citation type="journal article" date="2011" name="J. Bacteriol.">
        <title>Genome sequence of the verrucomicrobium Opitutus terrae PB90-1, an abundant inhabitant of rice paddy soil ecosystems.</title>
        <authorList>
            <person name="van Passel M.W."/>
            <person name="Kant R."/>
            <person name="Palva A."/>
            <person name="Copeland A."/>
            <person name="Lucas S."/>
            <person name="Lapidus A."/>
            <person name="Glavina del Rio T."/>
            <person name="Pitluck S."/>
            <person name="Goltsman E."/>
            <person name="Clum A."/>
            <person name="Sun H."/>
            <person name="Schmutz J."/>
            <person name="Larimer F.W."/>
            <person name="Land M.L."/>
            <person name="Hauser L."/>
            <person name="Kyrpides N."/>
            <person name="Mikhailova N."/>
            <person name="Richardson P.P."/>
            <person name="Janssen P.H."/>
            <person name="de Vos W.M."/>
            <person name="Smidt H."/>
        </authorList>
    </citation>
    <scope>NUCLEOTIDE SEQUENCE [LARGE SCALE GENOMIC DNA]</scope>
    <source>
        <strain evidence="3">DSM 11246 / JCM 15787 / PB90-1</strain>
    </source>
</reference>